<dbReference type="Proteomes" id="UP000479132">
    <property type="component" value="Unassembled WGS sequence"/>
</dbReference>
<feature type="domain" description="DUF7282" evidence="2">
    <location>
        <begin position="36"/>
        <end position="145"/>
    </location>
</feature>
<gene>
    <name evidence="3" type="ORF">G3569_04940</name>
</gene>
<evidence type="ECO:0000313" key="4">
    <source>
        <dbReference type="Proteomes" id="UP000479132"/>
    </source>
</evidence>
<reference evidence="3 4" key="1">
    <citation type="submission" date="2020-02" db="EMBL/GenBank/DDBJ databases">
        <title>Aliifodinibius halophilus 2W32, complete genome.</title>
        <authorList>
            <person name="Li Y."/>
            <person name="Wu S."/>
        </authorList>
    </citation>
    <scope>NUCLEOTIDE SEQUENCE [LARGE SCALE GENOMIC DNA]</scope>
    <source>
        <strain evidence="3 4">2W32</strain>
    </source>
</reference>
<dbReference type="EMBL" id="JAALLS010000004">
    <property type="protein sequence ID" value="NGP87691.1"/>
    <property type="molecule type" value="Genomic_DNA"/>
</dbReference>
<dbReference type="InterPro" id="IPR055706">
    <property type="entry name" value="Slg1/2_DUF7282"/>
</dbReference>
<sequence length="506" mass="53478">MFSTKKLLIYTVMLMLPIMSCSDNGTGDDTNMEDPATLSVENQGTSNGNMLTIPEAKVSESAWVVIHRSNSSGDGPMVPDIIGKAMLESGTNTDVAIQLEESVSDGEQLWAMLHKDTGTQGEYEFTGGDSPDQPITVDDKVLTKPFSISQTDPAIMADDQVNQSNSGGTFNVDVDAAEEGWIVIHRSNSAGDGPMVPDIIGKAAVDAGSNGTVQVTLNDGESVETGEKLWPMLHYDTGTDGEYEFDGQSGLDQPVPKDGSIVLTSFTVQANQSTLTASDQTVMDNSIMVDVDADADGWVVVHRDAGSGPNVPPIIGKAQIEKGMNTDVKIAFGDSVVSDGEQLWPMVHYDTGTIGEYEFDGQNGLDGPMLVDGNILMTEITVSGATPKVAANAQTADSDIAVAEANAKQRGFVVIHRNTQDSNGNDAPDVSGIIGKADTYTGTNGDVMIDLNDGESISAGEKLWAMLHIDSNSNGTYDFDANDSNPDDPPVTDSNGSIVMVKFTVE</sequence>
<evidence type="ECO:0000256" key="1">
    <source>
        <dbReference type="SAM" id="SignalP"/>
    </source>
</evidence>
<accession>A0A6M1T6N5</accession>
<keyword evidence="1" id="KW-0732">Signal</keyword>
<evidence type="ECO:0000313" key="3">
    <source>
        <dbReference type="EMBL" id="NGP87691.1"/>
    </source>
</evidence>
<feature type="signal peptide" evidence="1">
    <location>
        <begin position="1"/>
        <end position="25"/>
    </location>
</feature>
<keyword evidence="4" id="KW-1185">Reference proteome</keyword>
<feature type="chain" id="PRO_5026835087" description="DUF7282 domain-containing protein" evidence="1">
    <location>
        <begin position="26"/>
        <end position="506"/>
    </location>
</feature>
<evidence type="ECO:0000259" key="2">
    <source>
        <dbReference type="Pfam" id="PF23951"/>
    </source>
</evidence>
<proteinExistence type="predicted"/>
<feature type="domain" description="DUF7282" evidence="2">
    <location>
        <begin position="388"/>
        <end position="505"/>
    </location>
</feature>
<dbReference type="AlphaFoldDB" id="A0A6M1T6N5"/>
<dbReference type="RefSeq" id="WP_165266672.1">
    <property type="nucleotide sequence ID" value="NZ_JAALLS010000004.1"/>
</dbReference>
<comment type="caution">
    <text evidence="3">The sequence shown here is derived from an EMBL/GenBank/DDBJ whole genome shotgun (WGS) entry which is preliminary data.</text>
</comment>
<name>A0A6M1T6N5_9BACT</name>
<dbReference type="Pfam" id="PF23951">
    <property type="entry name" value="DUF7282"/>
    <property type="match status" value="4"/>
</dbReference>
<organism evidence="3 4">
    <name type="scientific">Fodinibius halophilus</name>
    <dbReference type="NCBI Taxonomy" id="1736908"/>
    <lineage>
        <taxon>Bacteria</taxon>
        <taxon>Pseudomonadati</taxon>
        <taxon>Balneolota</taxon>
        <taxon>Balneolia</taxon>
        <taxon>Balneolales</taxon>
        <taxon>Balneolaceae</taxon>
        <taxon>Fodinibius</taxon>
    </lineage>
</organism>
<feature type="domain" description="DUF7282" evidence="2">
    <location>
        <begin position="163"/>
        <end position="268"/>
    </location>
</feature>
<feature type="domain" description="DUF7282" evidence="2">
    <location>
        <begin position="274"/>
        <end position="382"/>
    </location>
</feature>
<protein>
    <recommendedName>
        <fullName evidence="2">DUF7282 domain-containing protein</fullName>
    </recommendedName>
</protein>